<protein>
    <submittedName>
        <fullName evidence="3">Uncharacterized protein</fullName>
    </submittedName>
</protein>
<reference evidence="3" key="1">
    <citation type="submission" date="2021-02" db="EMBL/GenBank/DDBJ databases">
        <title>Psilocybe cubensis genome.</title>
        <authorList>
            <person name="Mckernan K.J."/>
            <person name="Crawford S."/>
            <person name="Trippe A."/>
            <person name="Kane L.T."/>
            <person name="Mclaughlin S."/>
        </authorList>
    </citation>
    <scope>NUCLEOTIDE SEQUENCE [LARGE SCALE GENOMIC DNA]</scope>
    <source>
        <strain evidence="3">MGC-MH-2018</strain>
    </source>
</reference>
<proteinExistence type="predicted"/>
<keyword evidence="1" id="KW-1133">Transmembrane helix</keyword>
<evidence type="ECO:0000256" key="1">
    <source>
        <dbReference type="SAM" id="Phobius"/>
    </source>
</evidence>
<organism evidence="3">
    <name type="scientific">Psilocybe cubensis</name>
    <name type="common">Psychedelic mushroom</name>
    <name type="synonym">Stropharia cubensis</name>
    <dbReference type="NCBI Taxonomy" id="181762"/>
    <lineage>
        <taxon>Eukaryota</taxon>
        <taxon>Fungi</taxon>
        <taxon>Dikarya</taxon>
        <taxon>Basidiomycota</taxon>
        <taxon>Agaricomycotina</taxon>
        <taxon>Agaricomycetes</taxon>
        <taxon>Agaricomycetidae</taxon>
        <taxon>Agaricales</taxon>
        <taxon>Agaricineae</taxon>
        <taxon>Strophariaceae</taxon>
        <taxon>Psilocybe</taxon>
    </lineage>
</organism>
<feature type="chain" id="PRO_5034031647" evidence="2">
    <location>
        <begin position="18"/>
        <end position="201"/>
    </location>
</feature>
<keyword evidence="1" id="KW-0472">Membrane</keyword>
<dbReference type="AlphaFoldDB" id="A0A8H7XZE4"/>
<keyword evidence="2" id="KW-0732">Signal</keyword>
<feature type="signal peptide" evidence="2">
    <location>
        <begin position="1"/>
        <end position="17"/>
    </location>
</feature>
<dbReference type="EMBL" id="JAFIQS010000005">
    <property type="protein sequence ID" value="KAG5169748.1"/>
    <property type="molecule type" value="Genomic_DNA"/>
</dbReference>
<sequence>MLLESVFVAVLGSLVSANTSSIWSTTDNVYTTSGWSTTDRVITTSQWSTSDKVITTSQWSTSDRVITTSQRSISDTIITTSQLPTSDRVITTSQWSTTDRIITTSKTISPSPLPTTSNHSAVSIANSTKTTTRTTSDAVFTTSSGIAIGANLASSSIGGDAPSSSQPSSAAQLSPDFNLISVLAVGLYMVYGIGASAFSLL</sequence>
<evidence type="ECO:0000256" key="2">
    <source>
        <dbReference type="SAM" id="SignalP"/>
    </source>
</evidence>
<accession>A0A8H7XZE4</accession>
<keyword evidence="1" id="KW-0812">Transmembrane</keyword>
<name>A0A8H7XZE4_PSICU</name>
<evidence type="ECO:0000313" key="3">
    <source>
        <dbReference type="EMBL" id="KAG5169748.1"/>
    </source>
</evidence>
<feature type="transmembrane region" description="Helical" evidence="1">
    <location>
        <begin position="177"/>
        <end position="200"/>
    </location>
</feature>
<dbReference type="OrthoDB" id="10634569at2759"/>
<gene>
    <name evidence="3" type="ORF">JR316_006307</name>
</gene>
<comment type="caution">
    <text evidence="3">The sequence shown here is derived from an EMBL/GenBank/DDBJ whole genome shotgun (WGS) entry which is preliminary data.</text>
</comment>